<evidence type="ECO:0000313" key="3">
    <source>
        <dbReference type="EMBL" id="SCV01678.1"/>
    </source>
</evidence>
<dbReference type="Pfam" id="PF08502">
    <property type="entry name" value="LeuA_dimer"/>
    <property type="match status" value="1"/>
</dbReference>
<proteinExistence type="predicted"/>
<evidence type="ECO:0000259" key="2">
    <source>
        <dbReference type="Pfam" id="PF08502"/>
    </source>
</evidence>
<dbReference type="GO" id="GO:0009098">
    <property type="term" value="P:L-leucine biosynthetic process"/>
    <property type="evidence" value="ECO:0007669"/>
    <property type="project" value="InterPro"/>
</dbReference>
<name>A0A1K0IS87_CUPNE</name>
<dbReference type="InterPro" id="IPR036230">
    <property type="entry name" value="LeuA_allosteric_dom_sf"/>
</dbReference>
<dbReference type="SUPFAM" id="SSF110921">
    <property type="entry name" value="2-isopropylmalate synthase LeuA, allosteric (dimerisation) domain"/>
    <property type="match status" value="1"/>
</dbReference>
<sequence>MDYHEHAMTAGADARAACYVEMRVGDSPTGFGAGIDANLVTASLRAVTSGVNRHLQAGSGVAQAPQSAEAAEA</sequence>
<dbReference type="RefSeq" id="WP_340530905.1">
    <property type="nucleotide sequence ID" value="NZ_FMSH01000535.1"/>
</dbReference>
<evidence type="ECO:0000256" key="1">
    <source>
        <dbReference type="ARBA" id="ARBA00022679"/>
    </source>
</evidence>
<organism evidence="3">
    <name type="scientific">Cupriavidus necator</name>
    <name type="common">Alcaligenes eutrophus</name>
    <name type="synonym">Ralstonia eutropha</name>
    <dbReference type="NCBI Taxonomy" id="106590"/>
    <lineage>
        <taxon>Bacteria</taxon>
        <taxon>Pseudomonadati</taxon>
        <taxon>Pseudomonadota</taxon>
        <taxon>Betaproteobacteria</taxon>
        <taxon>Burkholderiales</taxon>
        <taxon>Burkholderiaceae</taxon>
        <taxon>Cupriavidus</taxon>
    </lineage>
</organism>
<dbReference type="EMBL" id="FMSH01000535">
    <property type="protein sequence ID" value="SCV01678.1"/>
    <property type="molecule type" value="Genomic_DNA"/>
</dbReference>
<feature type="domain" description="2-isopropylmalate synthase LeuA allosteric (dimerisation)" evidence="2">
    <location>
        <begin position="1"/>
        <end position="54"/>
    </location>
</feature>
<keyword evidence="1" id="KW-0808">Transferase</keyword>
<dbReference type="GO" id="GO:0003852">
    <property type="term" value="F:2-isopropylmalate synthase activity"/>
    <property type="evidence" value="ECO:0007669"/>
    <property type="project" value="InterPro"/>
</dbReference>
<gene>
    <name evidence="3" type="ORF">CNECB9_850005</name>
</gene>
<protein>
    <recommendedName>
        <fullName evidence="2">2-isopropylmalate synthase LeuA allosteric (dimerisation) domain-containing protein</fullName>
    </recommendedName>
</protein>
<accession>A0A1K0IS87</accession>
<reference evidence="3" key="1">
    <citation type="submission" date="2016-09" db="EMBL/GenBank/DDBJ databases">
        <authorList>
            <person name="Capua I."/>
            <person name="De Benedictis P."/>
            <person name="Joannis T."/>
            <person name="Lombin L.H."/>
            <person name="Cattoli G."/>
        </authorList>
    </citation>
    <scope>NUCLEOTIDE SEQUENCE</scope>
    <source>
        <strain evidence="3">B9</strain>
    </source>
</reference>
<dbReference type="AlphaFoldDB" id="A0A1K0IS87"/>
<dbReference type="Gene3D" id="3.30.160.270">
    <property type="match status" value="1"/>
</dbReference>
<dbReference type="InterPro" id="IPR013709">
    <property type="entry name" value="2-isopropylmalate_synth_dimer"/>
</dbReference>